<reference evidence="1 2" key="1">
    <citation type="journal article" date="2014" name="Agronomy (Basel)">
        <title>A Draft Genome Sequence for Ensete ventricosum, the Drought-Tolerant Tree Against Hunger.</title>
        <authorList>
            <person name="Harrison J."/>
            <person name="Moore K.A."/>
            <person name="Paszkiewicz K."/>
            <person name="Jones T."/>
            <person name="Grant M."/>
            <person name="Ambacheew D."/>
            <person name="Muzemil S."/>
            <person name="Studholme D.J."/>
        </authorList>
    </citation>
    <scope>NUCLEOTIDE SEQUENCE [LARGE SCALE GENOMIC DNA]</scope>
</reference>
<comment type="caution">
    <text evidence="1">The sequence shown here is derived from an EMBL/GenBank/DDBJ whole genome shotgun (WGS) entry which is preliminary data.</text>
</comment>
<dbReference type="EMBL" id="AMZH03029241">
    <property type="protein sequence ID" value="RRT33356.1"/>
    <property type="molecule type" value="Genomic_DNA"/>
</dbReference>
<accession>A0A426X1K9</accession>
<dbReference type="Proteomes" id="UP000287651">
    <property type="component" value="Unassembled WGS sequence"/>
</dbReference>
<gene>
    <name evidence="1" type="ORF">B296_00030418</name>
</gene>
<evidence type="ECO:0000313" key="1">
    <source>
        <dbReference type="EMBL" id="RRT33356.1"/>
    </source>
</evidence>
<sequence length="109" mass="11914">MNEELFWLIGKSPRSDLGGLIPSKRSIIPFSTLFLHDRNPRVLSISSELAKRFAEGIEKLVENTLGHRRKKTRRLTARMSKAVGLAGGTTFAKISMGKPSVSDGCTATA</sequence>
<dbReference type="AlphaFoldDB" id="A0A426X1K9"/>
<evidence type="ECO:0000313" key="2">
    <source>
        <dbReference type="Proteomes" id="UP000287651"/>
    </source>
</evidence>
<name>A0A426X1K9_ENSVE</name>
<proteinExistence type="predicted"/>
<protein>
    <submittedName>
        <fullName evidence="1">Uncharacterized protein</fullName>
    </submittedName>
</protein>
<organism evidence="1 2">
    <name type="scientific">Ensete ventricosum</name>
    <name type="common">Abyssinian banana</name>
    <name type="synonym">Musa ensete</name>
    <dbReference type="NCBI Taxonomy" id="4639"/>
    <lineage>
        <taxon>Eukaryota</taxon>
        <taxon>Viridiplantae</taxon>
        <taxon>Streptophyta</taxon>
        <taxon>Embryophyta</taxon>
        <taxon>Tracheophyta</taxon>
        <taxon>Spermatophyta</taxon>
        <taxon>Magnoliopsida</taxon>
        <taxon>Liliopsida</taxon>
        <taxon>Zingiberales</taxon>
        <taxon>Musaceae</taxon>
        <taxon>Ensete</taxon>
    </lineage>
</organism>